<comment type="caution">
    <text evidence="1">The sequence shown here is derived from an EMBL/GenBank/DDBJ whole genome shotgun (WGS) entry which is preliminary data.</text>
</comment>
<reference evidence="1 2" key="1">
    <citation type="submission" date="2018-03" db="EMBL/GenBank/DDBJ databases">
        <title>Draft genome sequence of Rohu Carp (Labeo rohita).</title>
        <authorList>
            <person name="Das P."/>
            <person name="Kushwaha B."/>
            <person name="Joshi C.G."/>
            <person name="Kumar D."/>
            <person name="Nagpure N.S."/>
            <person name="Sahoo L."/>
            <person name="Das S.P."/>
            <person name="Bit A."/>
            <person name="Patnaik S."/>
            <person name="Meher P.K."/>
            <person name="Jayasankar P."/>
            <person name="Koringa P.G."/>
            <person name="Patel N.V."/>
            <person name="Hinsu A.T."/>
            <person name="Kumar R."/>
            <person name="Pandey M."/>
            <person name="Agarwal S."/>
            <person name="Srivastava S."/>
            <person name="Singh M."/>
            <person name="Iquebal M.A."/>
            <person name="Jaiswal S."/>
            <person name="Angadi U.B."/>
            <person name="Kumar N."/>
            <person name="Raza M."/>
            <person name="Shah T.M."/>
            <person name="Rai A."/>
            <person name="Jena J.K."/>
        </authorList>
    </citation>
    <scope>NUCLEOTIDE SEQUENCE [LARGE SCALE GENOMIC DNA]</scope>
    <source>
        <strain evidence="1">DASCIFA01</strain>
        <tissue evidence="1">Testis</tissue>
    </source>
</reference>
<protein>
    <submittedName>
        <fullName evidence="1">Uncharacterized protein</fullName>
    </submittedName>
</protein>
<proteinExistence type="predicted"/>
<dbReference type="AlphaFoldDB" id="A0A498MX84"/>
<dbReference type="EMBL" id="QBIY01012578">
    <property type="protein sequence ID" value="RXN22836.1"/>
    <property type="molecule type" value="Genomic_DNA"/>
</dbReference>
<evidence type="ECO:0000313" key="1">
    <source>
        <dbReference type="EMBL" id="RXN22836.1"/>
    </source>
</evidence>
<gene>
    <name evidence="1" type="ORF">ROHU_006617</name>
</gene>
<accession>A0A498MX84</accession>
<keyword evidence="2" id="KW-1185">Reference proteome</keyword>
<organism evidence="1 2">
    <name type="scientific">Labeo rohita</name>
    <name type="common">Indian major carp</name>
    <name type="synonym">Cyprinus rohita</name>
    <dbReference type="NCBI Taxonomy" id="84645"/>
    <lineage>
        <taxon>Eukaryota</taxon>
        <taxon>Metazoa</taxon>
        <taxon>Chordata</taxon>
        <taxon>Craniata</taxon>
        <taxon>Vertebrata</taxon>
        <taxon>Euteleostomi</taxon>
        <taxon>Actinopterygii</taxon>
        <taxon>Neopterygii</taxon>
        <taxon>Teleostei</taxon>
        <taxon>Ostariophysi</taxon>
        <taxon>Cypriniformes</taxon>
        <taxon>Cyprinidae</taxon>
        <taxon>Labeoninae</taxon>
        <taxon>Labeonini</taxon>
        <taxon>Labeo</taxon>
    </lineage>
</organism>
<evidence type="ECO:0000313" key="2">
    <source>
        <dbReference type="Proteomes" id="UP000290572"/>
    </source>
</evidence>
<name>A0A498MX84_LABRO</name>
<dbReference type="Proteomes" id="UP000290572">
    <property type="component" value="Unassembled WGS sequence"/>
</dbReference>
<sequence length="122" mass="13240">MKGRMCSRAFAAQLYRCVAHVTETRWDRILCCSVFITMAFTSECKTDDLCIAAAKAGRAPSSALCRLQDGRSPAGPGVGVLGQMVVMGQGLHCESTSSTGLYLSARHGPPKIHWRTFKYIAL</sequence>